<gene>
    <name evidence="1" type="ORF">SCABRO_02113</name>
</gene>
<feature type="non-terminal residue" evidence="1">
    <location>
        <position position="1"/>
    </location>
</feature>
<accession>A0A0B0EM07</accession>
<dbReference type="AlphaFoldDB" id="A0A0B0EM07"/>
<evidence type="ECO:0000313" key="2">
    <source>
        <dbReference type="Proteomes" id="UP000030652"/>
    </source>
</evidence>
<dbReference type="EMBL" id="JRYO01000148">
    <property type="protein sequence ID" value="KHE92163.1"/>
    <property type="molecule type" value="Genomic_DNA"/>
</dbReference>
<sequence>KKTSLILSLVCHPPGEKVLLARHNKAEWEEIVKDRQQFAKNATPRIRIGTEDAAVIVELLVKTQGPKHDSGSP</sequence>
<dbReference type="Proteomes" id="UP000030652">
    <property type="component" value="Unassembled WGS sequence"/>
</dbReference>
<name>A0A0B0EM07_9BACT</name>
<protein>
    <submittedName>
        <fullName evidence="1">Putative heme protein</fullName>
    </submittedName>
</protein>
<proteinExistence type="predicted"/>
<evidence type="ECO:0000313" key="1">
    <source>
        <dbReference type="EMBL" id="KHE92163.1"/>
    </source>
</evidence>
<organism evidence="1 2">
    <name type="scientific">Candidatus Scalindua brodae</name>
    <dbReference type="NCBI Taxonomy" id="237368"/>
    <lineage>
        <taxon>Bacteria</taxon>
        <taxon>Pseudomonadati</taxon>
        <taxon>Planctomycetota</taxon>
        <taxon>Candidatus Brocadiia</taxon>
        <taxon>Candidatus Brocadiales</taxon>
        <taxon>Candidatus Scalinduaceae</taxon>
        <taxon>Candidatus Scalindua</taxon>
    </lineage>
</organism>
<reference evidence="1 2" key="1">
    <citation type="submission" date="2014-10" db="EMBL/GenBank/DDBJ databases">
        <title>Draft genome of anammox bacterium scalindua brodae, obtained using differential coverage binning of sequence data from two enrichment reactors.</title>
        <authorList>
            <person name="Speth D.R."/>
            <person name="Russ L."/>
            <person name="Kartal B."/>
            <person name="Op den Camp H.J."/>
            <person name="Dutilh B.E."/>
            <person name="Jetten M.S."/>
        </authorList>
    </citation>
    <scope>NUCLEOTIDE SEQUENCE [LARGE SCALE GENOMIC DNA]</scope>
    <source>
        <strain evidence="1">RU1</strain>
    </source>
</reference>
<comment type="caution">
    <text evidence="1">The sequence shown here is derived from an EMBL/GenBank/DDBJ whole genome shotgun (WGS) entry which is preliminary data.</text>
</comment>